<accession>A0A0D4DCL1</accession>
<proteinExistence type="predicted"/>
<dbReference type="EMBL" id="KP861231">
    <property type="protein sequence ID" value="AJT61452.1"/>
    <property type="molecule type" value="Genomic_DNA"/>
</dbReference>
<organism evidence="1 2">
    <name type="scientific">Acinetobacter phage YMC11/12/R1215</name>
    <dbReference type="NCBI Taxonomy" id="1628722"/>
    <lineage>
        <taxon>Viruses</taxon>
        <taxon>Duplodnaviria</taxon>
        <taxon>Heunggongvirae</taxon>
        <taxon>Uroviricota</taxon>
        <taxon>Caudoviricetes</taxon>
        <taxon>Obolenskvirus</taxon>
        <taxon>Obolenskvirus AbC62</taxon>
    </lineage>
</organism>
<dbReference type="GO" id="GO:0003676">
    <property type="term" value="F:nucleic acid binding"/>
    <property type="evidence" value="ECO:0007669"/>
    <property type="project" value="InterPro"/>
</dbReference>
<evidence type="ECO:0008006" key="3">
    <source>
        <dbReference type="Google" id="ProtNLM"/>
    </source>
</evidence>
<dbReference type="Gene3D" id="3.40.1350.10">
    <property type="match status" value="1"/>
</dbReference>
<evidence type="ECO:0000313" key="1">
    <source>
        <dbReference type="EMBL" id="AJT61452.1"/>
    </source>
</evidence>
<dbReference type="InterPro" id="IPR011856">
    <property type="entry name" value="tRNA_endonuc-like_dom_sf"/>
</dbReference>
<dbReference type="Proteomes" id="UP000223065">
    <property type="component" value="Segment"/>
</dbReference>
<evidence type="ECO:0000313" key="2">
    <source>
        <dbReference type="Proteomes" id="UP000223065"/>
    </source>
</evidence>
<sequence>MCVRAAKIDANQPEIVAALRKIGCTVQILSSVGKGCPDILVGYRGKNFLLEIKDGAKPVSAQKLTPDQIEWHDLWNGQVNVVNCVEQAIKIVTCN</sequence>
<name>A0A0D4DCL1_9CAUD</name>
<gene>
    <name evidence="1" type="ORF">ABA1215_00560</name>
</gene>
<protein>
    <recommendedName>
        <fullName evidence="3">VRR-NUC domain-containing protein</fullName>
    </recommendedName>
</protein>
<reference evidence="1 2" key="1">
    <citation type="submission" date="2015-02" db="EMBL/GenBank/DDBJ databases">
        <title>Complete Genome Sequence of the Acinetobacter phage YMC11/12/R1215.</title>
        <authorList>
            <person name="Jeon J."/>
            <person name="Yong D."/>
            <person name="Lee K."/>
        </authorList>
    </citation>
    <scope>NUCLEOTIDE SEQUENCE [LARGE SCALE GENOMIC DNA]</scope>
</reference>